<feature type="compositionally biased region" description="Basic residues" evidence="8">
    <location>
        <begin position="549"/>
        <end position="561"/>
    </location>
</feature>
<feature type="transmembrane region" description="Helical" evidence="9">
    <location>
        <begin position="320"/>
        <end position="338"/>
    </location>
</feature>
<feature type="transmembrane region" description="Helical" evidence="9">
    <location>
        <begin position="477"/>
        <end position="500"/>
    </location>
</feature>
<dbReference type="InterPro" id="IPR000060">
    <property type="entry name" value="BCCT_transptr"/>
</dbReference>
<dbReference type="NCBIfam" id="TIGR00842">
    <property type="entry name" value="bcct"/>
    <property type="match status" value="1"/>
</dbReference>
<keyword evidence="5 9" id="KW-0812">Transmembrane</keyword>
<keyword evidence="7 9" id="KW-0472">Membrane</keyword>
<feature type="transmembrane region" description="Helical" evidence="9">
    <location>
        <begin position="350"/>
        <end position="373"/>
    </location>
</feature>
<keyword evidence="4" id="KW-1003">Cell membrane</keyword>
<feature type="transmembrane region" description="Helical" evidence="9">
    <location>
        <begin position="12"/>
        <end position="30"/>
    </location>
</feature>
<feature type="transmembrane region" description="Helical" evidence="9">
    <location>
        <begin position="186"/>
        <end position="209"/>
    </location>
</feature>
<comment type="subcellular location">
    <subcellularLocation>
        <location evidence="1">Cell membrane</location>
        <topology evidence="1">Multi-pass membrane protein</topology>
    </subcellularLocation>
</comment>
<evidence type="ECO:0000256" key="8">
    <source>
        <dbReference type="SAM" id="MobiDB-lite"/>
    </source>
</evidence>
<feature type="transmembrane region" description="Helical" evidence="9">
    <location>
        <begin position="262"/>
        <end position="282"/>
    </location>
</feature>
<keyword evidence="11" id="KW-1185">Reference proteome</keyword>
<feature type="transmembrane region" description="Helical" evidence="9">
    <location>
        <begin position="50"/>
        <end position="69"/>
    </location>
</feature>
<keyword evidence="3" id="KW-0813">Transport</keyword>
<evidence type="ECO:0000313" key="10">
    <source>
        <dbReference type="EMBL" id="NOV96500.1"/>
    </source>
</evidence>
<evidence type="ECO:0000256" key="4">
    <source>
        <dbReference type="ARBA" id="ARBA00022475"/>
    </source>
</evidence>
<comment type="similarity">
    <text evidence="2">Belongs to the BCCT transporter (TC 2.A.15) family.</text>
</comment>
<dbReference type="EMBL" id="JABEZU010000001">
    <property type="protein sequence ID" value="NOV96500.1"/>
    <property type="molecule type" value="Genomic_DNA"/>
</dbReference>
<dbReference type="PROSITE" id="PS01303">
    <property type="entry name" value="BCCT"/>
    <property type="match status" value="1"/>
</dbReference>
<protein>
    <submittedName>
        <fullName evidence="10">Choline/glycine/proline betaine transport protein</fullName>
    </submittedName>
</protein>
<proteinExistence type="inferred from homology"/>
<feature type="transmembrane region" description="Helical" evidence="9">
    <location>
        <begin position="142"/>
        <end position="161"/>
    </location>
</feature>
<comment type="caution">
    <text evidence="10">The sequence shown here is derived from an EMBL/GenBank/DDBJ whole genome shotgun (WGS) entry which is preliminary data.</text>
</comment>
<evidence type="ECO:0000256" key="5">
    <source>
        <dbReference type="ARBA" id="ARBA00022692"/>
    </source>
</evidence>
<evidence type="ECO:0000313" key="11">
    <source>
        <dbReference type="Proteomes" id="UP000757540"/>
    </source>
</evidence>
<feature type="transmembrane region" description="Helical" evidence="9">
    <location>
        <begin position="411"/>
        <end position="430"/>
    </location>
</feature>
<gene>
    <name evidence="10" type="ORF">HDG69_001053</name>
</gene>
<accession>A0ABX2A3M2</accession>
<reference evidence="10 11" key="1">
    <citation type="submission" date="2020-05" db="EMBL/GenBank/DDBJ databases">
        <title>Genomic Encyclopedia of Type Strains, Phase III (KMG-III): the genomes of soil and plant-associated and newly described type strains.</title>
        <authorList>
            <person name="Whitman W."/>
        </authorList>
    </citation>
    <scope>NUCLEOTIDE SEQUENCE [LARGE SCALE GENOMIC DNA]</scope>
    <source>
        <strain evidence="10 11">KCTC 19046</strain>
    </source>
</reference>
<dbReference type="PANTHER" id="PTHR30047:SF7">
    <property type="entry name" value="HIGH-AFFINITY CHOLINE TRANSPORT PROTEIN"/>
    <property type="match status" value="1"/>
</dbReference>
<dbReference type="InterPro" id="IPR018093">
    <property type="entry name" value="BCCT_CS"/>
</dbReference>
<sequence>MTRRRSTIAPAVFYPAGVLILLFVLVAFFATDVVAEVMNTLQAKTINGFGWYYIVIVAAFMIFAIWMGVSRFGEITLGPDDEEADFKLPVWFAMLFATGMGIGLVYYGVAEPLSHFESPKPGVTGEAPALAQAAMGQTYVHWGFHAWGIYVVIGLALAYAIHRKGRPASIRWALEPLLGEKRVKGWLGNLIDVLAIFGTVFGVATSLGLGVQQVAAGLEYLEVADATLALQLGLIAAITAVAAISVASGLERGIKWLSNANMVLAGALVVTVLVLGSSLFLLREWVQSIGYYFQNVMMMTFDTLAFQGADGLAWESSWTIFYWGWWISWAPFVGLFIARISRGRTVREFVLGTLLVPMLVSTIWFSVFGGSAIRQERNEPGSMLTPDPQTGEMVVNTDTAMFQLFETLPGGGAWMAVVAIILVVVFFVTSSDSGSFVVDMLANGGNQNPPLWSRLFWAILEGGVAAALLYAGGLNALQTAAILTALPFSLVMVGSAISVWKALDIEYRQITRAERRLRRRELTEHVTVQVTDHVTENFAEISEQSKNAGARRSRRKRGTSG</sequence>
<feature type="region of interest" description="Disordered" evidence="8">
    <location>
        <begin position="542"/>
        <end position="561"/>
    </location>
</feature>
<evidence type="ECO:0000256" key="7">
    <source>
        <dbReference type="ARBA" id="ARBA00023136"/>
    </source>
</evidence>
<dbReference type="Proteomes" id="UP000757540">
    <property type="component" value="Unassembled WGS sequence"/>
</dbReference>
<evidence type="ECO:0000256" key="6">
    <source>
        <dbReference type="ARBA" id="ARBA00022989"/>
    </source>
</evidence>
<evidence type="ECO:0000256" key="1">
    <source>
        <dbReference type="ARBA" id="ARBA00004651"/>
    </source>
</evidence>
<evidence type="ECO:0000256" key="9">
    <source>
        <dbReference type="SAM" id="Phobius"/>
    </source>
</evidence>
<feature type="transmembrane region" description="Helical" evidence="9">
    <location>
        <begin position="90"/>
        <end position="109"/>
    </location>
</feature>
<feature type="transmembrane region" description="Helical" evidence="9">
    <location>
        <begin position="229"/>
        <end position="250"/>
    </location>
</feature>
<dbReference type="PANTHER" id="PTHR30047">
    <property type="entry name" value="HIGH-AFFINITY CHOLINE TRANSPORT PROTEIN-RELATED"/>
    <property type="match status" value="1"/>
</dbReference>
<dbReference type="RefSeq" id="WP_216645154.1">
    <property type="nucleotide sequence ID" value="NZ_BAAAML010000002.1"/>
</dbReference>
<feature type="transmembrane region" description="Helical" evidence="9">
    <location>
        <begin position="451"/>
        <end position="471"/>
    </location>
</feature>
<evidence type="ECO:0000256" key="2">
    <source>
        <dbReference type="ARBA" id="ARBA00005658"/>
    </source>
</evidence>
<evidence type="ECO:0000256" key="3">
    <source>
        <dbReference type="ARBA" id="ARBA00022448"/>
    </source>
</evidence>
<dbReference type="Pfam" id="PF02028">
    <property type="entry name" value="BCCT"/>
    <property type="match status" value="1"/>
</dbReference>
<keyword evidence="6 9" id="KW-1133">Transmembrane helix</keyword>
<name>A0ABX2A3M2_9MICO</name>
<organism evidence="10 11">
    <name type="scientific">Isoptericola halotolerans</name>
    <dbReference type="NCBI Taxonomy" id="300560"/>
    <lineage>
        <taxon>Bacteria</taxon>
        <taxon>Bacillati</taxon>
        <taxon>Actinomycetota</taxon>
        <taxon>Actinomycetes</taxon>
        <taxon>Micrococcales</taxon>
        <taxon>Promicromonosporaceae</taxon>
        <taxon>Isoptericola</taxon>
    </lineage>
</organism>